<proteinExistence type="predicted"/>
<organism evidence="1 2">
    <name type="scientific">Paramuricea clavata</name>
    <name type="common">Red gorgonian</name>
    <name type="synonym">Violescent sea-whip</name>
    <dbReference type="NCBI Taxonomy" id="317549"/>
    <lineage>
        <taxon>Eukaryota</taxon>
        <taxon>Metazoa</taxon>
        <taxon>Cnidaria</taxon>
        <taxon>Anthozoa</taxon>
        <taxon>Octocorallia</taxon>
        <taxon>Malacalcyonacea</taxon>
        <taxon>Plexauridae</taxon>
        <taxon>Paramuricea</taxon>
    </lineage>
</organism>
<dbReference type="EMBL" id="CACRXK020001567">
    <property type="protein sequence ID" value="CAB3989905.1"/>
    <property type="molecule type" value="Genomic_DNA"/>
</dbReference>
<comment type="caution">
    <text evidence="1">The sequence shown here is derived from an EMBL/GenBank/DDBJ whole genome shotgun (WGS) entry which is preliminary data.</text>
</comment>
<evidence type="ECO:0000313" key="1">
    <source>
        <dbReference type="EMBL" id="CAB3989905.1"/>
    </source>
</evidence>
<reference evidence="1" key="1">
    <citation type="submission" date="2020-04" db="EMBL/GenBank/DDBJ databases">
        <authorList>
            <person name="Alioto T."/>
            <person name="Alioto T."/>
            <person name="Gomez Garrido J."/>
        </authorList>
    </citation>
    <scope>NUCLEOTIDE SEQUENCE</scope>
    <source>
        <strain evidence="1">A484AB</strain>
    </source>
</reference>
<keyword evidence="2" id="KW-1185">Reference proteome</keyword>
<sequence>MKQQGQEQYDATLAVNERGKIPDTLRHLNYKYLTIAIFKHNRSLTYTFVGVCAIIKNIFHFKSIRMSLRKLRNTDRIQNIQSNTPKPVIGSWKKYWCDQSGELWPETCRFRGCGDNADGSAHVIVNYDEDFEYIIPICDDHREISEIFSVNSGTLAVRIDKEEIITELVENLVEKYGKLHLKGGMRVQNIQGTNVCHPRGRKRGTWKKFWLRHSDSEWPSLCRVRHCMEQAEGGAHVRMKKKCGVFIVPMCGKHNNAQNQDWYSVEEHTIAVRVDEEDTSGPVGPCYL</sequence>
<dbReference type="Proteomes" id="UP001152795">
    <property type="component" value="Unassembled WGS sequence"/>
</dbReference>
<dbReference type="OrthoDB" id="6009555at2759"/>
<protein>
    <submittedName>
        <fullName evidence="1">Uncharacterized protein</fullName>
    </submittedName>
</protein>
<evidence type="ECO:0000313" key="2">
    <source>
        <dbReference type="Proteomes" id="UP001152795"/>
    </source>
</evidence>
<accession>A0A6S7GDZ1</accession>
<dbReference type="AlphaFoldDB" id="A0A6S7GDZ1"/>
<name>A0A6S7GDZ1_PARCT</name>
<gene>
    <name evidence="1" type="ORF">PACLA_8A046816</name>
</gene>